<keyword evidence="5" id="KW-1185">Reference proteome</keyword>
<comment type="caution">
    <text evidence="4">The sequence shown here is derived from an EMBL/GenBank/DDBJ whole genome shotgun (WGS) entry which is preliminary data.</text>
</comment>
<name>A0ABW0KMP5_9BACT</name>
<comment type="subcellular location">
    <subcellularLocation>
        <location evidence="1">Membrane</location>
        <topology evidence="1">Single-pass membrane protein</topology>
    </subcellularLocation>
</comment>
<dbReference type="PANTHER" id="PTHR43446:SF1">
    <property type="entry name" value="BAND 7 DOMAIN-CONTAINING PROTEIN"/>
    <property type="match status" value="1"/>
</dbReference>
<protein>
    <submittedName>
        <fullName evidence="4">SPFH domain-containing protein</fullName>
    </submittedName>
</protein>
<proteinExistence type="predicted"/>
<dbReference type="Pfam" id="PF01145">
    <property type="entry name" value="Band_7"/>
    <property type="match status" value="1"/>
</dbReference>
<evidence type="ECO:0000313" key="4">
    <source>
        <dbReference type="EMBL" id="MFC5454317.1"/>
    </source>
</evidence>
<keyword evidence="2" id="KW-0472">Membrane</keyword>
<dbReference type="Proteomes" id="UP001596052">
    <property type="component" value="Unassembled WGS sequence"/>
</dbReference>
<dbReference type="EMBL" id="JBHSMQ010000002">
    <property type="protein sequence ID" value="MFC5454317.1"/>
    <property type="molecule type" value="Genomic_DNA"/>
</dbReference>
<dbReference type="InterPro" id="IPR001107">
    <property type="entry name" value="Band_7"/>
</dbReference>
<dbReference type="InterPro" id="IPR036013">
    <property type="entry name" value="Band_7/SPFH_dom_sf"/>
</dbReference>
<dbReference type="SMART" id="SM00244">
    <property type="entry name" value="PHB"/>
    <property type="match status" value="1"/>
</dbReference>
<accession>A0ABW0KMP5</accession>
<evidence type="ECO:0000313" key="5">
    <source>
        <dbReference type="Proteomes" id="UP001596052"/>
    </source>
</evidence>
<keyword evidence="2" id="KW-0812">Transmembrane</keyword>
<keyword evidence="2" id="KW-1133">Transmembrane helix</keyword>
<reference evidence="5" key="1">
    <citation type="journal article" date="2019" name="Int. J. Syst. Evol. Microbiol.">
        <title>The Global Catalogue of Microorganisms (GCM) 10K type strain sequencing project: providing services to taxonomists for standard genome sequencing and annotation.</title>
        <authorList>
            <consortium name="The Broad Institute Genomics Platform"/>
            <consortium name="The Broad Institute Genome Sequencing Center for Infectious Disease"/>
            <person name="Wu L."/>
            <person name="Ma J."/>
        </authorList>
    </citation>
    <scope>NUCLEOTIDE SEQUENCE [LARGE SCALE GENOMIC DNA]</scope>
    <source>
        <strain evidence="5">CGMCC 4.1469</strain>
    </source>
</reference>
<evidence type="ECO:0000256" key="2">
    <source>
        <dbReference type="SAM" id="Phobius"/>
    </source>
</evidence>
<feature type="domain" description="Band 7" evidence="3">
    <location>
        <begin position="49"/>
        <end position="213"/>
    </location>
</feature>
<feature type="transmembrane region" description="Helical" evidence="2">
    <location>
        <begin position="7"/>
        <end position="27"/>
    </location>
</feature>
<evidence type="ECO:0000259" key="3">
    <source>
        <dbReference type="SMART" id="SM00244"/>
    </source>
</evidence>
<dbReference type="SUPFAM" id="SSF117892">
    <property type="entry name" value="Band 7/SPFH domain"/>
    <property type="match status" value="1"/>
</dbReference>
<sequence length="281" mass="30914">MKERNAFAIPGLLVIFAALGLVAFYIYRFPEHIPLLMLPAAILGFLLLKGFVIVSPNEAVVLTFFGQYSGSLVQNGFWWINPFASRQKISLKIANFQSEQLKVNDAHGNPIEIAAVIVWRVVDSAKATFAVENCNRFVHLQGETALRHLSNLFPYEPHAPGEIALRSHPAEVANQLRAELAERTSIAGIEVLEAQLSHLAYSPEIAQAMLRRQQAQAVLAARQIIVDGAIGMVEMALRKLETDGIVQLDTASKSTMVNNLLVTLVSENHIQPVLATTQMKA</sequence>
<feature type="transmembrane region" description="Helical" evidence="2">
    <location>
        <begin position="33"/>
        <end position="52"/>
    </location>
</feature>
<dbReference type="CDD" id="cd03402">
    <property type="entry name" value="SPFH_like_u2"/>
    <property type="match status" value="1"/>
</dbReference>
<evidence type="ECO:0000256" key="1">
    <source>
        <dbReference type="ARBA" id="ARBA00004167"/>
    </source>
</evidence>
<dbReference type="PANTHER" id="PTHR43446">
    <property type="entry name" value="MEMBRANE PROTEIN-RELATED"/>
    <property type="match status" value="1"/>
</dbReference>
<organism evidence="4 5">
    <name type="scientific">Prosthecobacter fluviatilis</name>
    <dbReference type="NCBI Taxonomy" id="445931"/>
    <lineage>
        <taxon>Bacteria</taxon>
        <taxon>Pseudomonadati</taxon>
        <taxon>Verrucomicrobiota</taxon>
        <taxon>Verrucomicrobiia</taxon>
        <taxon>Verrucomicrobiales</taxon>
        <taxon>Verrucomicrobiaceae</taxon>
        <taxon>Prosthecobacter</taxon>
    </lineage>
</organism>
<dbReference type="RefSeq" id="WP_377164277.1">
    <property type="nucleotide sequence ID" value="NZ_JBHSMQ010000002.1"/>
</dbReference>
<gene>
    <name evidence="4" type="ORF">ACFQDI_05570</name>
</gene>
<dbReference type="Gene3D" id="3.30.479.30">
    <property type="entry name" value="Band 7 domain"/>
    <property type="match status" value="1"/>
</dbReference>